<dbReference type="EMBL" id="KN838551">
    <property type="protein sequence ID" value="KIK06723.1"/>
    <property type="molecule type" value="Genomic_DNA"/>
</dbReference>
<keyword evidence="3" id="KW-1185">Reference proteome</keyword>
<protein>
    <submittedName>
        <fullName evidence="2">Uncharacterized protein</fullName>
    </submittedName>
</protein>
<evidence type="ECO:0000256" key="1">
    <source>
        <dbReference type="SAM" id="MobiDB-lite"/>
    </source>
</evidence>
<dbReference type="Proteomes" id="UP000054477">
    <property type="component" value="Unassembled WGS sequence"/>
</dbReference>
<name>A0A0C9YF26_9AGAR</name>
<feature type="region of interest" description="Disordered" evidence="1">
    <location>
        <begin position="84"/>
        <end position="206"/>
    </location>
</feature>
<accession>A0A0C9YF26</accession>
<dbReference type="HOGENOM" id="CLU_110349_0_0_1"/>
<reference evidence="2 3" key="1">
    <citation type="submission" date="2014-04" db="EMBL/GenBank/DDBJ databases">
        <authorList>
            <consortium name="DOE Joint Genome Institute"/>
            <person name="Kuo A."/>
            <person name="Kohler A."/>
            <person name="Nagy L.G."/>
            <person name="Floudas D."/>
            <person name="Copeland A."/>
            <person name="Barry K.W."/>
            <person name="Cichocki N."/>
            <person name="Veneault-Fourrey C."/>
            <person name="LaButti K."/>
            <person name="Lindquist E.A."/>
            <person name="Lipzen A."/>
            <person name="Lundell T."/>
            <person name="Morin E."/>
            <person name="Murat C."/>
            <person name="Sun H."/>
            <person name="Tunlid A."/>
            <person name="Henrissat B."/>
            <person name="Grigoriev I.V."/>
            <person name="Hibbett D.S."/>
            <person name="Martin F."/>
            <person name="Nordberg H.P."/>
            <person name="Cantor M.N."/>
            <person name="Hua S.X."/>
        </authorList>
    </citation>
    <scope>NUCLEOTIDE SEQUENCE [LARGE SCALE GENOMIC DNA]</scope>
    <source>
        <strain evidence="2 3">LaAM-08-1</strain>
    </source>
</reference>
<feature type="compositionally biased region" description="Polar residues" evidence="1">
    <location>
        <begin position="146"/>
        <end position="178"/>
    </location>
</feature>
<reference evidence="3" key="2">
    <citation type="submission" date="2015-01" db="EMBL/GenBank/DDBJ databases">
        <title>Evolutionary Origins and Diversification of the Mycorrhizal Mutualists.</title>
        <authorList>
            <consortium name="DOE Joint Genome Institute"/>
            <consortium name="Mycorrhizal Genomics Consortium"/>
            <person name="Kohler A."/>
            <person name="Kuo A."/>
            <person name="Nagy L.G."/>
            <person name="Floudas D."/>
            <person name="Copeland A."/>
            <person name="Barry K.W."/>
            <person name="Cichocki N."/>
            <person name="Veneault-Fourrey C."/>
            <person name="LaButti K."/>
            <person name="Lindquist E.A."/>
            <person name="Lipzen A."/>
            <person name="Lundell T."/>
            <person name="Morin E."/>
            <person name="Murat C."/>
            <person name="Riley R."/>
            <person name="Ohm R."/>
            <person name="Sun H."/>
            <person name="Tunlid A."/>
            <person name="Henrissat B."/>
            <person name="Grigoriev I.V."/>
            <person name="Hibbett D.S."/>
            <person name="Martin F."/>
        </authorList>
    </citation>
    <scope>NUCLEOTIDE SEQUENCE [LARGE SCALE GENOMIC DNA]</scope>
    <source>
        <strain evidence="3">LaAM-08-1</strain>
    </source>
</reference>
<sequence length="206" mass="22604">MALPTKRILTLDGHAAFRASDAPPPSTPTDLAAQLRTLGARIRSNVAQGYPTPVSGRAFIKANSTGSIFRSTNDTLRDIYSDFEGDFHPSTSQNKRAHSDTDPMDEMSAFGERLSMDVDDRENNDPLSTISPGGETSLRPKKPLRQSRSFLSRTTSLPASSIILSNSRDQTTLLTSDPAQEEEEEEDWTVSTTSSPLDQKFEPMLL</sequence>
<feature type="compositionally biased region" description="Acidic residues" evidence="1">
    <location>
        <begin position="179"/>
        <end position="188"/>
    </location>
</feature>
<evidence type="ECO:0000313" key="2">
    <source>
        <dbReference type="EMBL" id="KIK06723.1"/>
    </source>
</evidence>
<dbReference type="AlphaFoldDB" id="A0A0C9YF26"/>
<gene>
    <name evidence="2" type="ORF">K443DRAFT_248888</name>
</gene>
<feature type="compositionally biased region" description="Basic and acidic residues" evidence="1">
    <location>
        <begin position="114"/>
        <end position="124"/>
    </location>
</feature>
<dbReference type="OrthoDB" id="4072855at2759"/>
<organism evidence="2 3">
    <name type="scientific">Laccaria amethystina LaAM-08-1</name>
    <dbReference type="NCBI Taxonomy" id="1095629"/>
    <lineage>
        <taxon>Eukaryota</taxon>
        <taxon>Fungi</taxon>
        <taxon>Dikarya</taxon>
        <taxon>Basidiomycota</taxon>
        <taxon>Agaricomycotina</taxon>
        <taxon>Agaricomycetes</taxon>
        <taxon>Agaricomycetidae</taxon>
        <taxon>Agaricales</taxon>
        <taxon>Agaricineae</taxon>
        <taxon>Hydnangiaceae</taxon>
        <taxon>Laccaria</taxon>
    </lineage>
</organism>
<proteinExistence type="predicted"/>
<evidence type="ECO:0000313" key="3">
    <source>
        <dbReference type="Proteomes" id="UP000054477"/>
    </source>
</evidence>